<dbReference type="Proteomes" id="UP000001055">
    <property type="component" value="Unassembled WGS sequence"/>
</dbReference>
<dbReference type="GeneID" id="5981044"/>
<gene>
    <name evidence="1" type="ORF">SNOG_13920</name>
</gene>
<protein>
    <submittedName>
        <fullName evidence="1">Uncharacterized protein</fullName>
    </submittedName>
</protein>
<name>Q0U2P4_PHANO</name>
<proteinExistence type="predicted"/>
<evidence type="ECO:0000313" key="2">
    <source>
        <dbReference type="Proteomes" id="UP000001055"/>
    </source>
</evidence>
<dbReference type="KEGG" id="pno:SNOG_13920"/>
<evidence type="ECO:0000313" key="1">
    <source>
        <dbReference type="EMBL" id="EAT78545.2"/>
    </source>
</evidence>
<reference evidence="2" key="1">
    <citation type="journal article" date="2007" name="Plant Cell">
        <title>Dothideomycete-plant interactions illuminated by genome sequencing and EST analysis of the wheat pathogen Stagonospora nodorum.</title>
        <authorList>
            <person name="Hane J.K."/>
            <person name="Lowe R.G."/>
            <person name="Solomon P.S."/>
            <person name="Tan K.C."/>
            <person name="Schoch C.L."/>
            <person name="Spatafora J.W."/>
            <person name="Crous P.W."/>
            <person name="Kodira C."/>
            <person name="Birren B.W."/>
            <person name="Galagan J.E."/>
            <person name="Torriani S.F."/>
            <person name="McDonald B.A."/>
            <person name="Oliver R.P."/>
        </authorList>
    </citation>
    <scope>NUCLEOTIDE SEQUENCE [LARGE SCALE GENOMIC DNA]</scope>
    <source>
        <strain evidence="2">SN15 / ATCC MYA-4574 / FGSC 10173</strain>
    </source>
</reference>
<dbReference type="RefSeq" id="XP_001804121.1">
    <property type="nucleotide sequence ID" value="XM_001804069.1"/>
</dbReference>
<organism evidence="1 2">
    <name type="scientific">Phaeosphaeria nodorum (strain SN15 / ATCC MYA-4574 / FGSC 10173)</name>
    <name type="common">Glume blotch fungus</name>
    <name type="synonym">Parastagonospora nodorum</name>
    <dbReference type="NCBI Taxonomy" id="321614"/>
    <lineage>
        <taxon>Eukaryota</taxon>
        <taxon>Fungi</taxon>
        <taxon>Dikarya</taxon>
        <taxon>Ascomycota</taxon>
        <taxon>Pezizomycotina</taxon>
        <taxon>Dothideomycetes</taxon>
        <taxon>Pleosporomycetidae</taxon>
        <taxon>Pleosporales</taxon>
        <taxon>Pleosporineae</taxon>
        <taxon>Phaeosphaeriaceae</taxon>
        <taxon>Parastagonospora</taxon>
    </lineage>
</organism>
<dbReference type="EMBL" id="CH445353">
    <property type="protein sequence ID" value="EAT78545.2"/>
    <property type="molecule type" value="Genomic_DNA"/>
</dbReference>
<dbReference type="InParanoid" id="Q0U2P4"/>
<accession>Q0U2P4</accession>
<sequence>MCKLNFSESNETVWHVPETIAMVSQIPEHSPSCWTPILTSVELQVGDTDVAVDETVVKDISDEDKDGVVAVEDDDSITEDSVLVEVACTVVDVAEVVDATPDDEVPGMDTAAEDDDSVEEATADVDDVAEDDDTQEDIVLELAEVLVTVGVVETAGVTARDNVDVTKVERVEVLTDDGCIEAR</sequence>
<dbReference type="HOGENOM" id="CLU_1475660_0_0_1"/>
<dbReference type="AlphaFoldDB" id="Q0U2P4"/>